<accession>A0A6G0GUJ2</accession>
<sequence>MSRVEQSQKEIFKKFLCDYKDNKMSVLVGAGFSMNVSNKFLSWRTLMKEIAEYIYKDKIELHCENYIHIHGNDENIDEIKNKYIDTILDNEDFLQLASKYIQKKGYREAMDYYIECHTPQLVVSSENGDIELKTSKSILGTVTKSDLSVHKSLLRCRRFQNIYTTNYDNVLEFTSKVLSEEEPYSSYNIVESGKKLSGNLSRNIIKIHGSICDDKNDFQFDGDSHLRYIIAQEDYDTYMEKHEAFSYLMRIAMLQGVFCLVGFSGTDPNYLAWVRWMSDILDVEDDDKIYLLDIEGKDIHDDLRLFYSNHHIVVINLWNENILNQILKDFRDYEIYKEIIDNEGYQQANNNIISVLLEKKKQFENADNELKQKLEPDIVKYRKLILDNFFKYLQSSDSENSSRSYIYNGGDTSLNREDCKNDENLKPQSDVIKPIEQSLSLAETKAKYFDYRNLWISISELIEENKDLHEVINKLQELKSICRFSRIIFPQERVISRLMTKKQLTRDKAYLFALAVSDIGQLPSYYRNYHNDDVELNKQPIWIQLKEREDTLRGSAECFKELIDDSSIYEQVQRHLFHLNFHEAKILIDNWKAGDYWIQAKAMRMAVYNDNKKDALDLLDDAIKNEKNQSEKLFEVVMANFISTQWPNPYNMDEFWKYGLEGQGDLLRSMMSTLRKIEEKPQRRGWIGTTTYFGNNHGDYVKSLRILQFIIDSGIYLSIPGSYIFDIASWYKVFTNLYEHFPYPCFFYSIQYNDKEVQRRIGEDLTYNVKLQDFVQDILKKSLYAIGDKFTPLYLKNGMLNIIAIMYTAVNEDDWFELFKETVFEKLLDNLGNIQDYDNWVFNTRYALANIRKQENVYYIFMQLIDHFSNNEKIVSDLIVNNLSVYLLESKYKLDSILDFPRVLQAETLDLLDCLNKYNMLSNNCIKEICETIINTSIDNIPHDRIVLFQLVNLTMHNTVALDKIKECFLSMDIWHCGLLSNEEFGWTEPMYIRLNLLNNKITWNDNEFEIIKDNLINNVSKYNKAHKTLHEDTFMKSIQARYLSDMLKYINGLNNKRRMELSDVYSEIEGLLADRLEYANNIDLLMSEQSSDVNYALGNIYEGITNYGIEKYRNDIDFLIDRAILKTPTALTSNIRCIWLIIKEKGEDLIELDYSDKIIKLLSEFKKSEAWNRLDLRLAFNYLYSIAKKMKELGIQNDVISFWMEDSFVMKFIKL</sequence>
<dbReference type="Proteomes" id="UP000483142">
    <property type="component" value="Unassembled WGS sequence"/>
</dbReference>
<dbReference type="EMBL" id="WDBY01000001">
    <property type="protein sequence ID" value="KAB6481827.1"/>
    <property type="molecule type" value="Genomic_DNA"/>
</dbReference>
<dbReference type="RefSeq" id="WP_258854097.1">
    <property type="nucleotide sequence ID" value="NZ_CP103067.1"/>
</dbReference>
<evidence type="ECO:0000313" key="2">
    <source>
        <dbReference type="EMBL" id="KAB6481827.1"/>
    </source>
</evidence>
<dbReference type="Proteomes" id="UP000468344">
    <property type="component" value="Unassembled WGS sequence"/>
</dbReference>
<evidence type="ECO:0000313" key="3">
    <source>
        <dbReference type="Proteomes" id="UP000468344"/>
    </source>
</evidence>
<evidence type="ECO:0000313" key="4">
    <source>
        <dbReference type="Proteomes" id="UP000483142"/>
    </source>
</evidence>
<dbReference type="AlphaFoldDB" id="A0A6G0GUJ2"/>
<organism evidence="1 4">
    <name type="scientific">Phocaeicola vulgatus</name>
    <name type="common">Bacteroides vulgatus</name>
    <dbReference type="NCBI Taxonomy" id="821"/>
    <lineage>
        <taxon>Bacteria</taxon>
        <taxon>Pseudomonadati</taxon>
        <taxon>Bacteroidota</taxon>
        <taxon>Bacteroidia</taxon>
        <taxon>Bacteroidales</taxon>
        <taxon>Bacteroidaceae</taxon>
        <taxon>Phocaeicola</taxon>
    </lineage>
</organism>
<dbReference type="Pfam" id="PF13289">
    <property type="entry name" value="SIR2_2"/>
    <property type="match status" value="1"/>
</dbReference>
<gene>
    <name evidence="2" type="ORF">GAZ06_00230</name>
    <name evidence="1" type="ORF">GAZ09_00230</name>
</gene>
<protein>
    <submittedName>
        <fullName evidence="1">Uncharacterized protein</fullName>
    </submittedName>
</protein>
<name>A0A6G0GUJ2_PHOVU</name>
<proteinExistence type="predicted"/>
<reference evidence="3 4" key="1">
    <citation type="journal article" date="2019" name="Nat. Med.">
        <title>A library of human gut bacterial isolates paired with longitudinal multiomics data enables mechanistic microbiome research.</title>
        <authorList>
            <person name="Poyet M."/>
            <person name="Groussin M."/>
            <person name="Gibbons S.M."/>
            <person name="Avila-Pacheco J."/>
            <person name="Jiang X."/>
            <person name="Kearney S.M."/>
            <person name="Perrotta A.R."/>
            <person name="Berdy B."/>
            <person name="Zhao S."/>
            <person name="Lieberman T.D."/>
            <person name="Swanson P.K."/>
            <person name="Smith M."/>
            <person name="Roesemann S."/>
            <person name="Alexander J.E."/>
            <person name="Rich S.A."/>
            <person name="Livny J."/>
            <person name="Vlamakis H."/>
            <person name="Clish C."/>
            <person name="Bullock K."/>
            <person name="Deik A."/>
            <person name="Scott J."/>
            <person name="Pierce K.A."/>
            <person name="Xavier R.J."/>
            <person name="Alm E.J."/>
        </authorList>
    </citation>
    <scope>NUCLEOTIDE SEQUENCE [LARGE SCALE GENOMIC DNA]</scope>
    <source>
        <strain evidence="2 3">BIOML-A140</strain>
        <strain evidence="1 4">BIOML-A141</strain>
    </source>
</reference>
<dbReference type="EMBL" id="WDBZ01000001">
    <property type="protein sequence ID" value="KAB6457308.1"/>
    <property type="molecule type" value="Genomic_DNA"/>
</dbReference>
<comment type="caution">
    <text evidence="1">The sequence shown here is derived from an EMBL/GenBank/DDBJ whole genome shotgun (WGS) entry which is preliminary data.</text>
</comment>
<evidence type="ECO:0000313" key="1">
    <source>
        <dbReference type="EMBL" id="KAB6457308.1"/>
    </source>
</evidence>